<name>A0ABS4M2H4_9ACTN</name>
<dbReference type="EMBL" id="JAGGLP010000018">
    <property type="protein sequence ID" value="MBP2053858.1"/>
    <property type="molecule type" value="Genomic_DNA"/>
</dbReference>
<reference evidence="1 2" key="1">
    <citation type="submission" date="2021-03" db="EMBL/GenBank/DDBJ databases">
        <title>Genomic Encyclopedia of Type Strains, Phase IV (KMG-IV): sequencing the most valuable type-strain genomes for metagenomic binning, comparative biology and taxonomic classification.</title>
        <authorList>
            <person name="Goeker M."/>
        </authorList>
    </citation>
    <scope>NUCLEOTIDE SEQUENCE [LARGE SCALE GENOMIC DNA]</scope>
    <source>
        <strain evidence="1 2">DSM 40499</strain>
    </source>
</reference>
<evidence type="ECO:0000313" key="2">
    <source>
        <dbReference type="Proteomes" id="UP001519309"/>
    </source>
</evidence>
<evidence type="ECO:0000313" key="1">
    <source>
        <dbReference type="EMBL" id="MBP2053858.1"/>
    </source>
</evidence>
<comment type="caution">
    <text evidence="1">The sequence shown here is derived from an EMBL/GenBank/DDBJ whole genome shotgun (WGS) entry which is preliminary data.</text>
</comment>
<gene>
    <name evidence="1" type="ORF">J2Z21_006860</name>
</gene>
<evidence type="ECO:0008006" key="3">
    <source>
        <dbReference type="Google" id="ProtNLM"/>
    </source>
</evidence>
<accession>A0ABS4M2H4</accession>
<dbReference type="Proteomes" id="UP001519309">
    <property type="component" value="Unassembled WGS sequence"/>
</dbReference>
<proteinExistence type="predicted"/>
<protein>
    <recommendedName>
        <fullName evidence="3">Secreted protein</fullName>
    </recommendedName>
</protein>
<keyword evidence="2" id="KW-1185">Reference proteome</keyword>
<organism evidence="1 2">
    <name type="scientific">Streptomyces griseochromogenes</name>
    <dbReference type="NCBI Taxonomy" id="68214"/>
    <lineage>
        <taxon>Bacteria</taxon>
        <taxon>Bacillati</taxon>
        <taxon>Actinomycetota</taxon>
        <taxon>Actinomycetes</taxon>
        <taxon>Kitasatosporales</taxon>
        <taxon>Streptomycetaceae</taxon>
        <taxon>Streptomyces</taxon>
    </lineage>
</organism>
<sequence length="136" mass="14587">MGSTGVSRRTSSCWLTPGPARTWMLAAWPGRAVRYFSASAWVMPVKVTWAMPSWPPKVARPTMVTSTGSGVRRVVVSPIFRPPFFAAPRLTTTSPDFAGRRPSASRYGLSFGSVIQLPARVGGPWPPTGLPSAPTS</sequence>